<dbReference type="Proteomes" id="UP000612055">
    <property type="component" value="Unassembled WGS sequence"/>
</dbReference>
<gene>
    <name evidence="2" type="ORF">HYH03_011185</name>
</gene>
<accession>A0A835Y3H6</accession>
<reference evidence="2" key="1">
    <citation type="journal article" date="2020" name="bioRxiv">
        <title>Comparative genomics of Chlamydomonas.</title>
        <authorList>
            <person name="Craig R.J."/>
            <person name="Hasan A.R."/>
            <person name="Ness R.W."/>
            <person name="Keightley P.D."/>
        </authorList>
    </citation>
    <scope>NUCLEOTIDE SEQUENCE</scope>
    <source>
        <strain evidence="2">CCAP 11/70</strain>
    </source>
</reference>
<comment type="caution">
    <text evidence="2">The sequence shown here is derived from an EMBL/GenBank/DDBJ whole genome shotgun (WGS) entry which is preliminary data.</text>
</comment>
<keyword evidence="3" id="KW-1185">Reference proteome</keyword>
<dbReference type="EMBL" id="JAEHOE010000062">
    <property type="protein sequence ID" value="KAG2490384.1"/>
    <property type="molecule type" value="Genomic_DNA"/>
</dbReference>
<evidence type="ECO:0000313" key="3">
    <source>
        <dbReference type="Proteomes" id="UP000612055"/>
    </source>
</evidence>
<feature type="region of interest" description="Disordered" evidence="1">
    <location>
        <begin position="1"/>
        <end position="140"/>
    </location>
</feature>
<feature type="compositionally biased region" description="Basic and acidic residues" evidence="1">
    <location>
        <begin position="18"/>
        <end position="37"/>
    </location>
</feature>
<proteinExistence type="predicted"/>
<sequence length="207" mass="23244">MEKSREVEGSADAVAKSLPEDRLARSLDDLIEQEQRRPSQAVVNGRTIVGRAPRATARASYSEEESNGARQPRDSAPPPPRNRSTRVERRDTADRERSRSRERSSAAAGGEQWRAERRARRAARAAARPPAYEPSRPFNCQRDPSGRVLEYTLTGCPVHGANASHTTEECYEICVARNMYLASRGLPTEPLPRRPNQSIEEYRALYD</sequence>
<name>A0A835Y3H6_9CHLO</name>
<evidence type="ECO:0000313" key="2">
    <source>
        <dbReference type="EMBL" id="KAG2490384.1"/>
    </source>
</evidence>
<organism evidence="2 3">
    <name type="scientific">Edaphochlamys debaryana</name>
    <dbReference type="NCBI Taxonomy" id="47281"/>
    <lineage>
        <taxon>Eukaryota</taxon>
        <taxon>Viridiplantae</taxon>
        <taxon>Chlorophyta</taxon>
        <taxon>core chlorophytes</taxon>
        <taxon>Chlorophyceae</taxon>
        <taxon>CS clade</taxon>
        <taxon>Chlamydomonadales</taxon>
        <taxon>Chlamydomonadales incertae sedis</taxon>
        <taxon>Edaphochlamys</taxon>
    </lineage>
</organism>
<dbReference type="AlphaFoldDB" id="A0A835Y3H6"/>
<evidence type="ECO:0000256" key="1">
    <source>
        <dbReference type="SAM" id="MobiDB-lite"/>
    </source>
</evidence>
<feature type="compositionally biased region" description="Basic and acidic residues" evidence="1">
    <location>
        <begin position="85"/>
        <end position="104"/>
    </location>
</feature>
<protein>
    <submittedName>
        <fullName evidence="2">Uncharacterized protein</fullName>
    </submittedName>
</protein>